<keyword evidence="2" id="KW-0808">Transferase</keyword>
<dbReference type="SUPFAM" id="SSF53448">
    <property type="entry name" value="Nucleotide-diphospho-sugar transferases"/>
    <property type="match status" value="1"/>
</dbReference>
<dbReference type="RefSeq" id="WP_076382229.1">
    <property type="nucleotide sequence ID" value="NZ_AP017422.1"/>
</dbReference>
<accession>A0A1N7REQ1</accession>
<dbReference type="Proteomes" id="UP000186917">
    <property type="component" value="Unassembled WGS sequence"/>
</dbReference>
<evidence type="ECO:0000313" key="2">
    <source>
        <dbReference type="EMBL" id="SIT33454.1"/>
    </source>
</evidence>
<evidence type="ECO:0000259" key="1">
    <source>
        <dbReference type="Pfam" id="PF00535"/>
    </source>
</evidence>
<evidence type="ECO:0000313" key="3">
    <source>
        <dbReference type="Proteomes" id="UP000186917"/>
    </source>
</evidence>
<feature type="domain" description="Glycosyltransferase 2-like" evidence="1">
    <location>
        <begin position="13"/>
        <end position="115"/>
    </location>
</feature>
<dbReference type="AlphaFoldDB" id="A0A1N7REQ1"/>
<keyword evidence="3" id="KW-1185">Reference proteome</keyword>
<dbReference type="CDD" id="cd00761">
    <property type="entry name" value="Glyco_tranf_GTA_type"/>
    <property type="match status" value="1"/>
</dbReference>
<proteinExistence type="predicted"/>
<reference evidence="3" key="1">
    <citation type="submission" date="2017-01" db="EMBL/GenBank/DDBJ databases">
        <authorList>
            <person name="Varghese N."/>
            <person name="Submissions S."/>
        </authorList>
    </citation>
    <scope>NUCLEOTIDE SEQUENCE [LARGE SCALE GENOMIC DNA]</scope>
    <source>
        <strain evidence="3">DSM 21054</strain>
    </source>
</reference>
<dbReference type="GO" id="GO:0016740">
    <property type="term" value="F:transferase activity"/>
    <property type="evidence" value="ECO:0007669"/>
    <property type="project" value="UniProtKB-KW"/>
</dbReference>
<dbReference type="Pfam" id="PF00535">
    <property type="entry name" value="Glycos_transf_2"/>
    <property type="match status" value="1"/>
</dbReference>
<dbReference type="STRING" id="477680.SAMN05421788_112165"/>
<protein>
    <submittedName>
        <fullName evidence="2">Glycosyltransferase involved in cell wall bisynthesis</fullName>
    </submittedName>
</protein>
<gene>
    <name evidence="2" type="ORF">SAMN05421788_112165</name>
</gene>
<dbReference type="InterPro" id="IPR001173">
    <property type="entry name" value="Glyco_trans_2-like"/>
</dbReference>
<name>A0A1N7REQ1_9BACT</name>
<dbReference type="OrthoDB" id="744361at2"/>
<dbReference type="Gene3D" id="3.90.550.10">
    <property type="entry name" value="Spore Coat Polysaccharide Biosynthesis Protein SpsA, Chain A"/>
    <property type="match status" value="1"/>
</dbReference>
<sequence length="266" mass="31082">MASEMMCYKNITLLITHYNRTVSLERLLHSIQQLNIFFAEIIVSDDGSDTGHIRLLHALQQKYPFRLITTAKNQGLGANINKGQRAVVTPYILYVQEDFEIAPLFITTLKEAYDIMETDTGLDLVRFFAHFRYPYLKPYNNNFEEVAIPALATDYNKIYSYSDTPHLRRATFEQKFGPYREDLASDRMEYRMCISFIVNGGRCIISNYFSSLFIHDNLAVEPSTAVRPPRQRSRAMIIAVARFWFRQLRYNWDLIRTPKNARAYEA</sequence>
<dbReference type="InterPro" id="IPR029044">
    <property type="entry name" value="Nucleotide-diphossugar_trans"/>
</dbReference>
<organism evidence="2 3">
    <name type="scientific">Filimonas lacunae</name>
    <dbReference type="NCBI Taxonomy" id="477680"/>
    <lineage>
        <taxon>Bacteria</taxon>
        <taxon>Pseudomonadati</taxon>
        <taxon>Bacteroidota</taxon>
        <taxon>Chitinophagia</taxon>
        <taxon>Chitinophagales</taxon>
        <taxon>Chitinophagaceae</taxon>
        <taxon>Filimonas</taxon>
    </lineage>
</organism>
<dbReference type="EMBL" id="FTOR01000012">
    <property type="protein sequence ID" value="SIT33454.1"/>
    <property type="molecule type" value="Genomic_DNA"/>
</dbReference>